<dbReference type="InterPro" id="IPR036322">
    <property type="entry name" value="WD40_repeat_dom_sf"/>
</dbReference>
<dbReference type="Pfam" id="PF21032">
    <property type="entry name" value="PROPPIN"/>
    <property type="match status" value="1"/>
</dbReference>
<dbReference type="InterPro" id="IPR001680">
    <property type="entry name" value="WD40_rpt"/>
</dbReference>
<evidence type="ECO:0000256" key="2">
    <source>
        <dbReference type="ARBA" id="ARBA00022574"/>
    </source>
</evidence>
<keyword evidence="2" id="KW-0853">WD repeat</keyword>
<dbReference type="InterPro" id="IPR015943">
    <property type="entry name" value="WD40/YVTN_repeat-like_dom_sf"/>
</dbReference>
<proteinExistence type="inferred from homology"/>
<evidence type="ECO:0000256" key="4">
    <source>
        <dbReference type="ARBA" id="ARBA00025740"/>
    </source>
</evidence>
<accession>A0A8T0TWV9</accession>
<dbReference type="OrthoDB" id="1667587at2759"/>
<sequence length="389" mass="42109">MAHAAVAAASSAVDADDTSFRLLSVSWNQDSGCFTAATTADFRVFNCAPFQESLRRVLPSGGGGGGGYAIVEMLFRSSIFALVAVDEAGRHRVELWDDSKNKRICDITGIRSAVRAVRVSMAYLAVVLDRTVRVYELGDLARPLWKIPTALNQRGLCCLSCHAGSGVLACPGTARGQVRVEDLGKEQPATRLIAAHSSEIACMAMTTDGAVLATASVKGTLVRVFSAMDGTCLQEVRRGRDQADIHGIALSPNLRWLAVCSDKGTLHVFSLRVRDAGGNQSAAAGSAVQTNTASNARSSLSFMKGILPDYFSSEWSFAQFRLPETTRYTAAFGEQNTVMVIGMDGSFYRCGFDPVNDGKEMVRKEYFWFLKDKDSPPIRTLKKHHDRAS</sequence>
<evidence type="ECO:0000256" key="1">
    <source>
        <dbReference type="ARBA" id="ARBA00004623"/>
    </source>
</evidence>
<keyword evidence="6" id="KW-1185">Reference proteome</keyword>
<dbReference type="EMBL" id="CM029042">
    <property type="protein sequence ID" value="KAG2616662.1"/>
    <property type="molecule type" value="Genomic_DNA"/>
</dbReference>
<evidence type="ECO:0000313" key="5">
    <source>
        <dbReference type="EMBL" id="KAG2616662.1"/>
    </source>
</evidence>
<dbReference type="PANTHER" id="PTHR11227">
    <property type="entry name" value="WD-REPEAT PROTEIN INTERACTING WITH PHOSPHOINOSIDES WIPI -RELATED"/>
    <property type="match status" value="1"/>
</dbReference>
<dbReference type="InterPro" id="IPR048720">
    <property type="entry name" value="PROPPIN"/>
</dbReference>
<evidence type="ECO:0000313" key="6">
    <source>
        <dbReference type="Proteomes" id="UP000823388"/>
    </source>
</evidence>
<protein>
    <submittedName>
        <fullName evidence="5">Uncharacterized protein</fullName>
    </submittedName>
</protein>
<gene>
    <name evidence="5" type="ORF">PVAP13_3NG249332</name>
</gene>
<organism evidence="5 6">
    <name type="scientific">Panicum virgatum</name>
    <name type="common">Blackwell switchgrass</name>
    <dbReference type="NCBI Taxonomy" id="38727"/>
    <lineage>
        <taxon>Eukaryota</taxon>
        <taxon>Viridiplantae</taxon>
        <taxon>Streptophyta</taxon>
        <taxon>Embryophyta</taxon>
        <taxon>Tracheophyta</taxon>
        <taxon>Spermatophyta</taxon>
        <taxon>Magnoliopsida</taxon>
        <taxon>Liliopsida</taxon>
        <taxon>Poales</taxon>
        <taxon>Poaceae</taxon>
        <taxon>PACMAD clade</taxon>
        <taxon>Panicoideae</taxon>
        <taxon>Panicodae</taxon>
        <taxon>Paniceae</taxon>
        <taxon>Panicinae</taxon>
        <taxon>Panicum</taxon>
        <taxon>Panicum sect. Hiantes</taxon>
    </lineage>
</organism>
<dbReference type="SMART" id="SM00320">
    <property type="entry name" value="WD40"/>
    <property type="match status" value="3"/>
</dbReference>
<dbReference type="Gene3D" id="2.130.10.10">
    <property type="entry name" value="YVTN repeat-like/Quinoprotein amine dehydrogenase"/>
    <property type="match status" value="1"/>
</dbReference>
<dbReference type="SUPFAM" id="SSF50978">
    <property type="entry name" value="WD40 repeat-like"/>
    <property type="match status" value="1"/>
</dbReference>
<dbReference type="GO" id="GO:0034045">
    <property type="term" value="C:phagophore assembly site membrane"/>
    <property type="evidence" value="ECO:0007669"/>
    <property type="project" value="UniProtKB-SubCell"/>
</dbReference>
<comment type="subcellular location">
    <subcellularLocation>
        <location evidence="1">Preautophagosomal structure membrane</location>
        <topology evidence="1">Peripheral membrane protein</topology>
    </subcellularLocation>
</comment>
<dbReference type="Proteomes" id="UP000823388">
    <property type="component" value="Chromosome 3N"/>
</dbReference>
<evidence type="ECO:0000256" key="3">
    <source>
        <dbReference type="ARBA" id="ARBA00022737"/>
    </source>
</evidence>
<keyword evidence="3" id="KW-0677">Repeat</keyword>
<name>A0A8T0TWV9_PANVG</name>
<dbReference type="AlphaFoldDB" id="A0A8T0TWV9"/>
<reference evidence="5" key="1">
    <citation type="submission" date="2020-05" db="EMBL/GenBank/DDBJ databases">
        <title>WGS assembly of Panicum virgatum.</title>
        <authorList>
            <person name="Lovell J.T."/>
            <person name="Jenkins J."/>
            <person name="Shu S."/>
            <person name="Juenger T.E."/>
            <person name="Schmutz J."/>
        </authorList>
    </citation>
    <scope>NUCLEOTIDE SEQUENCE</scope>
    <source>
        <strain evidence="5">AP13</strain>
    </source>
</reference>
<comment type="similarity">
    <text evidence="4">Belongs to the WD repeat PROPPIN family.</text>
</comment>
<comment type="caution">
    <text evidence="5">The sequence shown here is derived from an EMBL/GenBank/DDBJ whole genome shotgun (WGS) entry which is preliminary data.</text>
</comment>